<feature type="compositionally biased region" description="Polar residues" evidence="1">
    <location>
        <begin position="11"/>
        <end position="23"/>
    </location>
</feature>
<accession>A0A484MIS7</accession>
<dbReference type="InterPro" id="IPR058921">
    <property type="entry name" value="PAP/OAS1-rel"/>
</dbReference>
<dbReference type="PANTHER" id="PTHR45979">
    <property type="entry name" value="PAP/OAS1 SUBSTRATE-BINDING DOMAIN SUPERFAMILY"/>
    <property type="match status" value="1"/>
</dbReference>
<evidence type="ECO:0008006" key="4">
    <source>
        <dbReference type="Google" id="ProtNLM"/>
    </source>
</evidence>
<dbReference type="Gene3D" id="3.30.460.10">
    <property type="entry name" value="Beta Polymerase, domain 2"/>
    <property type="match status" value="1"/>
</dbReference>
<feature type="region of interest" description="Disordered" evidence="1">
    <location>
        <begin position="1"/>
        <end position="25"/>
    </location>
</feature>
<gene>
    <name evidence="2" type="ORF">CCAM_LOCUS30491</name>
</gene>
<dbReference type="Proteomes" id="UP000595140">
    <property type="component" value="Unassembled WGS sequence"/>
</dbReference>
<dbReference type="EMBL" id="OOIL02003636">
    <property type="protein sequence ID" value="VFQ88715.1"/>
    <property type="molecule type" value="Genomic_DNA"/>
</dbReference>
<name>A0A484MIS7_9ASTE</name>
<dbReference type="OrthoDB" id="273917at2759"/>
<dbReference type="PANTHER" id="PTHR45979:SF2">
    <property type="entry name" value="PAP_OAS1 SUBSTRATE-BINDING DOMAIN SUPERFAMILY"/>
    <property type="match status" value="1"/>
</dbReference>
<dbReference type="InterPro" id="IPR043519">
    <property type="entry name" value="NT_sf"/>
</dbReference>
<evidence type="ECO:0000313" key="2">
    <source>
        <dbReference type="EMBL" id="VFQ88715.1"/>
    </source>
</evidence>
<evidence type="ECO:0000313" key="3">
    <source>
        <dbReference type="Proteomes" id="UP000595140"/>
    </source>
</evidence>
<organism evidence="2 3">
    <name type="scientific">Cuscuta campestris</name>
    <dbReference type="NCBI Taxonomy" id="132261"/>
    <lineage>
        <taxon>Eukaryota</taxon>
        <taxon>Viridiplantae</taxon>
        <taxon>Streptophyta</taxon>
        <taxon>Embryophyta</taxon>
        <taxon>Tracheophyta</taxon>
        <taxon>Spermatophyta</taxon>
        <taxon>Magnoliopsida</taxon>
        <taxon>eudicotyledons</taxon>
        <taxon>Gunneridae</taxon>
        <taxon>Pentapetalae</taxon>
        <taxon>asterids</taxon>
        <taxon>lamiids</taxon>
        <taxon>Solanales</taxon>
        <taxon>Convolvulaceae</taxon>
        <taxon>Cuscuteae</taxon>
        <taxon>Cuscuta</taxon>
        <taxon>Cuscuta subgen. Grammica</taxon>
        <taxon>Cuscuta sect. Cleistogrammica</taxon>
    </lineage>
</organism>
<keyword evidence="3" id="KW-1185">Reference proteome</keyword>
<proteinExistence type="predicted"/>
<dbReference type="SUPFAM" id="SSF81301">
    <property type="entry name" value="Nucleotidyltransferase"/>
    <property type="match status" value="1"/>
</dbReference>
<evidence type="ECO:0000256" key="1">
    <source>
        <dbReference type="SAM" id="MobiDB-lite"/>
    </source>
</evidence>
<reference evidence="2 3" key="1">
    <citation type="submission" date="2018-04" db="EMBL/GenBank/DDBJ databases">
        <authorList>
            <person name="Vogel A."/>
        </authorList>
    </citation>
    <scope>NUCLEOTIDE SEQUENCE [LARGE SCALE GENOMIC DNA]</scope>
</reference>
<dbReference type="AlphaFoldDB" id="A0A484MIS7"/>
<sequence>MGDLAVEGRPFTQQHSPSSSTADADSFSIGQERWAAAEIVSGGILRKVRPTAVSEERRRAVIDYVQRLVRRSLACEVFPYGSVPLKTYLPDGDIDLTAFGGPMMEDALASDLVSVLEEEGKNKGAEFIVKDVQLIRAEHPTYTDSFRSSSAFRSNCCFFLHIIRVLKRRVTVMQTLHKNEGLCLPGLFRSFCY</sequence>
<protein>
    <recommendedName>
        <fullName evidence="4">Polymerase nucleotidyl transferase domain-containing protein</fullName>
    </recommendedName>
</protein>